<dbReference type="RefSeq" id="WP_006469537.1">
    <property type="nucleotide sequence ID" value="NZ_CADEAQ010000007.1"/>
</dbReference>
<accession>A0A7H0P704</accession>
<name>A0A7H0P704_9HYPH</name>
<dbReference type="GeneID" id="57308520"/>
<dbReference type="EMBL" id="DUMN01000362">
    <property type="protein sequence ID" value="HHV68472.1"/>
    <property type="molecule type" value="Genomic_DNA"/>
</dbReference>
<organism evidence="1 2">
    <name type="scientific">Brucella intermedia</name>
    <dbReference type="NCBI Taxonomy" id="94625"/>
    <lineage>
        <taxon>Bacteria</taxon>
        <taxon>Pseudomonadati</taxon>
        <taxon>Pseudomonadota</taxon>
        <taxon>Alphaproteobacteria</taxon>
        <taxon>Hyphomicrobiales</taxon>
        <taxon>Brucellaceae</taxon>
        <taxon>Brucella/Ochrobactrum group</taxon>
        <taxon>Brucella</taxon>
    </lineage>
</organism>
<evidence type="ECO:0000313" key="2">
    <source>
        <dbReference type="Proteomes" id="UP000551563"/>
    </source>
</evidence>
<reference evidence="1 2" key="1">
    <citation type="journal article" date="2020" name="Biotechnol. Biofuels">
        <title>New insights from the biogas microbiome by comprehensive genome-resolved metagenomics of nearly 1600 species originating from multiple anaerobic digesters.</title>
        <authorList>
            <person name="Campanaro S."/>
            <person name="Treu L."/>
            <person name="Rodriguez-R L.M."/>
            <person name="Kovalovszki A."/>
            <person name="Ziels R.M."/>
            <person name="Maus I."/>
            <person name="Zhu X."/>
            <person name="Kougias P.G."/>
            <person name="Basile A."/>
            <person name="Luo G."/>
            <person name="Schluter A."/>
            <person name="Konstantinidis K.T."/>
            <person name="Angelidaki I."/>
        </authorList>
    </citation>
    <scope>NUCLEOTIDE SEQUENCE [LARGE SCALE GENOMIC DNA]</scope>
    <source>
        <strain evidence="1">AS04akNAM_66</strain>
    </source>
</reference>
<protein>
    <submittedName>
        <fullName evidence="1">Uncharacterized protein</fullName>
    </submittedName>
</protein>
<comment type="caution">
    <text evidence="1">The sequence shown here is derived from an EMBL/GenBank/DDBJ whole genome shotgun (WGS) entry which is preliminary data.</text>
</comment>
<evidence type="ECO:0000313" key="1">
    <source>
        <dbReference type="EMBL" id="HHV68472.1"/>
    </source>
</evidence>
<gene>
    <name evidence="1" type="ORF">GXX48_12615</name>
</gene>
<sequence length="46" mass="4860">MTTLKWLAVVMFAVALLGLGSLFITSDKGDVSPESPTQPARSPTQP</sequence>
<proteinExistence type="predicted"/>
<dbReference type="Proteomes" id="UP000551563">
    <property type="component" value="Unassembled WGS sequence"/>
</dbReference>
<dbReference type="AlphaFoldDB" id="A0A7H0P704"/>